<dbReference type="AlphaFoldDB" id="A0A286GLA0"/>
<dbReference type="InterPro" id="IPR008538">
    <property type="entry name" value="Uma2"/>
</dbReference>
<dbReference type="Proteomes" id="UP000219452">
    <property type="component" value="Unassembled WGS sequence"/>
</dbReference>
<dbReference type="GO" id="GO:0004519">
    <property type="term" value="F:endonuclease activity"/>
    <property type="evidence" value="ECO:0007669"/>
    <property type="project" value="UniProtKB-KW"/>
</dbReference>
<protein>
    <submittedName>
        <fullName evidence="2">Restriction endonuclease</fullName>
    </submittedName>
</protein>
<dbReference type="InterPro" id="IPR011335">
    <property type="entry name" value="Restrct_endonuc-II-like"/>
</dbReference>
<organism evidence="2 3">
    <name type="scientific">Spirosoma fluviale</name>
    <dbReference type="NCBI Taxonomy" id="1597977"/>
    <lineage>
        <taxon>Bacteria</taxon>
        <taxon>Pseudomonadati</taxon>
        <taxon>Bacteroidota</taxon>
        <taxon>Cytophagia</taxon>
        <taxon>Cytophagales</taxon>
        <taxon>Cytophagaceae</taxon>
        <taxon>Spirosoma</taxon>
    </lineage>
</organism>
<evidence type="ECO:0000259" key="1">
    <source>
        <dbReference type="Pfam" id="PF05685"/>
    </source>
</evidence>
<dbReference type="CDD" id="cd06260">
    <property type="entry name" value="DUF820-like"/>
    <property type="match status" value="1"/>
</dbReference>
<name>A0A286GLA0_9BACT</name>
<evidence type="ECO:0000313" key="3">
    <source>
        <dbReference type="Proteomes" id="UP000219452"/>
    </source>
</evidence>
<keyword evidence="2" id="KW-0255">Endonuclease</keyword>
<dbReference type="Pfam" id="PF05685">
    <property type="entry name" value="Uma2"/>
    <property type="match status" value="1"/>
</dbReference>
<dbReference type="EMBL" id="OCNH01000005">
    <property type="protein sequence ID" value="SOD96311.1"/>
    <property type="molecule type" value="Genomic_DNA"/>
</dbReference>
<dbReference type="OrthoDB" id="952185at2"/>
<evidence type="ECO:0000313" key="2">
    <source>
        <dbReference type="EMBL" id="SOD96311.1"/>
    </source>
</evidence>
<keyword evidence="2" id="KW-0378">Hydrolase</keyword>
<keyword evidence="2" id="KW-0540">Nuclease</keyword>
<dbReference type="RefSeq" id="WP_097129801.1">
    <property type="nucleotide sequence ID" value="NZ_OCNH01000005.1"/>
</dbReference>
<gene>
    <name evidence="2" type="ORF">SAMN06269250_5244</name>
</gene>
<accession>A0A286GLA0</accession>
<proteinExistence type="predicted"/>
<dbReference type="InterPro" id="IPR012296">
    <property type="entry name" value="Nuclease_put_TT1808"/>
</dbReference>
<dbReference type="Gene3D" id="3.90.1570.10">
    <property type="entry name" value="tt1808, chain A"/>
    <property type="match status" value="1"/>
</dbReference>
<feature type="domain" description="Putative restriction endonuclease" evidence="1">
    <location>
        <begin position="18"/>
        <end position="117"/>
    </location>
</feature>
<dbReference type="SUPFAM" id="SSF52980">
    <property type="entry name" value="Restriction endonuclease-like"/>
    <property type="match status" value="1"/>
</dbReference>
<sequence>METNRVEFLEEYHSEDIMSLNHSRIINRVGVALDRYDDEYDVFPELELELSTGKCKPDVAIYKNLPSDWFNDIIYYTQPPIIAVEVLSPKQAVTDLTDKAMSQYFPAGVQVVWLIIPTLRITQAILPDGSIQTWSNGIMKDPITGMEIDLGYLFK</sequence>
<reference evidence="3" key="1">
    <citation type="submission" date="2017-09" db="EMBL/GenBank/DDBJ databases">
        <authorList>
            <person name="Varghese N."/>
            <person name="Submissions S."/>
        </authorList>
    </citation>
    <scope>NUCLEOTIDE SEQUENCE [LARGE SCALE GENOMIC DNA]</scope>
    <source>
        <strain evidence="3">DSM 29961</strain>
    </source>
</reference>
<keyword evidence="3" id="KW-1185">Reference proteome</keyword>